<dbReference type="GO" id="GO:0006281">
    <property type="term" value="P:DNA repair"/>
    <property type="evidence" value="ECO:0007669"/>
    <property type="project" value="UniProtKB-ARBA"/>
</dbReference>
<dbReference type="PANTHER" id="PTHR11081:SF9">
    <property type="entry name" value="FLAP ENDONUCLEASE 1"/>
    <property type="match status" value="1"/>
</dbReference>
<dbReference type="InterPro" id="IPR036279">
    <property type="entry name" value="5-3_exonuclease_C_sf"/>
</dbReference>
<comment type="cofactor">
    <cofactor evidence="1">
        <name>Mg(2+)</name>
        <dbReference type="ChEBI" id="CHEBI:18420"/>
    </cofactor>
</comment>
<dbReference type="Pfam" id="PF00752">
    <property type="entry name" value="XPG_N"/>
    <property type="match status" value="1"/>
</dbReference>
<gene>
    <name evidence="10" type="ORF">RHTO0S_13e04786g</name>
</gene>
<feature type="domain" description="XPG-I" evidence="8">
    <location>
        <begin position="404"/>
        <end position="479"/>
    </location>
</feature>
<evidence type="ECO:0000259" key="8">
    <source>
        <dbReference type="SMART" id="SM00484"/>
    </source>
</evidence>
<dbReference type="PRINTS" id="PR00853">
    <property type="entry name" value="XPGRADSUPER"/>
</dbReference>
<dbReference type="PANTHER" id="PTHR11081">
    <property type="entry name" value="FLAP ENDONUCLEASE FAMILY MEMBER"/>
    <property type="match status" value="1"/>
</dbReference>
<feature type="domain" description="XPG N-terminal" evidence="9">
    <location>
        <begin position="1"/>
        <end position="112"/>
    </location>
</feature>
<evidence type="ECO:0000256" key="5">
    <source>
        <dbReference type="ARBA" id="ARBA00022801"/>
    </source>
</evidence>
<dbReference type="InterPro" id="IPR008918">
    <property type="entry name" value="HhH2"/>
</dbReference>
<dbReference type="SUPFAM" id="SSF47807">
    <property type="entry name" value="5' to 3' exonuclease, C-terminal subdomain"/>
    <property type="match status" value="1"/>
</dbReference>
<protein>
    <submittedName>
        <fullName evidence="10">RHTO0S13e04786g1_1</fullName>
    </submittedName>
</protein>
<dbReference type="SMART" id="SM00484">
    <property type="entry name" value="XPGI"/>
    <property type="match status" value="1"/>
</dbReference>
<dbReference type="Gene3D" id="3.40.50.1010">
    <property type="entry name" value="5'-nuclease"/>
    <property type="match status" value="2"/>
</dbReference>
<keyword evidence="4" id="KW-0255">Endonuclease</keyword>
<evidence type="ECO:0000256" key="1">
    <source>
        <dbReference type="ARBA" id="ARBA00001946"/>
    </source>
</evidence>
<dbReference type="GO" id="GO:0017108">
    <property type="term" value="F:5'-flap endonuclease activity"/>
    <property type="evidence" value="ECO:0007669"/>
    <property type="project" value="TreeGrafter"/>
</dbReference>
<dbReference type="GO" id="GO:0046872">
    <property type="term" value="F:metal ion binding"/>
    <property type="evidence" value="ECO:0007669"/>
    <property type="project" value="UniProtKB-KW"/>
</dbReference>
<evidence type="ECO:0000259" key="9">
    <source>
        <dbReference type="SMART" id="SM00485"/>
    </source>
</evidence>
<name>A0A061BAQ4_RHOTO</name>
<dbReference type="InterPro" id="IPR006085">
    <property type="entry name" value="XPG_DNA_repair_N"/>
</dbReference>
<dbReference type="CDD" id="cd09897">
    <property type="entry name" value="H3TH_FEN1-XPG-like"/>
    <property type="match status" value="1"/>
</dbReference>
<dbReference type="SMART" id="SM00485">
    <property type="entry name" value="XPGN"/>
    <property type="match status" value="1"/>
</dbReference>
<dbReference type="SMART" id="SM00279">
    <property type="entry name" value="HhH2"/>
    <property type="match status" value="1"/>
</dbReference>
<dbReference type="InterPro" id="IPR006084">
    <property type="entry name" value="XPG/Rad2"/>
</dbReference>
<reference evidence="10" key="1">
    <citation type="journal article" date="2014" name="Genome Announc.">
        <title>Draft genome sequence of Rhodosporidium toruloides CECT1137, an oleaginous yeast of biotechnological interest.</title>
        <authorList>
            <person name="Morin N."/>
            <person name="Calcas X."/>
            <person name="Devillers H."/>
            <person name="Durrens P."/>
            <person name="Sherman D.J."/>
            <person name="Nicaud J.-M."/>
            <person name="Neuveglise C."/>
        </authorList>
    </citation>
    <scope>NUCLEOTIDE SEQUENCE</scope>
    <source>
        <strain evidence="10">CECT1137</strain>
    </source>
</reference>
<proteinExistence type="predicted"/>
<dbReference type="InterPro" id="IPR006086">
    <property type="entry name" value="XPG-I_dom"/>
</dbReference>
<keyword evidence="3" id="KW-0479">Metal-binding</keyword>
<dbReference type="SUPFAM" id="SSF88723">
    <property type="entry name" value="PIN domain-like"/>
    <property type="match status" value="1"/>
</dbReference>
<dbReference type="Gene3D" id="1.10.150.20">
    <property type="entry name" value="5' to 3' exonuclease, C-terminal subdomain"/>
    <property type="match status" value="1"/>
</dbReference>
<feature type="compositionally biased region" description="Pro residues" evidence="7">
    <location>
        <begin position="235"/>
        <end position="273"/>
    </location>
</feature>
<sequence>MGVKDLGSLAKKLAPSSITIVPNWTTFAGRKIAIDASVLTNRFHFGRLRTDEIGEDVINGDHHARLWYRFIQTLRMYGVSPIVVFDGSTRLEAKAREVQRRRKVYSLIKARAKAEVDRSDRLKEMKEVWDKVGADERPVVLEQLKEAMERIERERRMRIEEEARAAAAAAAPPDLETRIAADKLASELRRLELVFEGRIAPEAGTTPGQSTDPVPPPPTAPAPPAQATPILAEDAPPPKTEIPPSPAAVTSPPPTPAPPLPIPPPPPVPPIAEQPPVVSLFDHLEEGPVKALAQLHEAQVADAGAAVYSRRQKSVALDQNALFGILSETDGRKPVVVEKPAAVDEDISTEEPFEASWPDLDSAGGIESGLGRLVHRSTSIAVDYKHNSFPVPAAALHKSREIIQAMGVPWLQPGPNNPFEAEGVCSALYQAGIVDCVASEDTDVVVFGAPLLRYATTTENPKNPMYVLDPVELRKQLDLTKEQLVDLAILLGTDFTVRIPRLGPVTAVTLMRRYGSIEAIVDVLAKKEHKGREFKPVEGDFEAYLETVRIAREIYLSLPSMPPTEPLATPRTRVSLSDKGSSLMGDASSEVPAWYGNLDPTPAADLDDILVRFGITPGETFESMDALERYAVSQMDQPAYADDDFGEAEMQSYDGFPDEVAFEMDAEQTAEALDEPTVPSEAYVGEEAVVAELEQSAEVPDEPSVPREMDPALDAELGALYAEIGQVAVEQPADYEAIARRGRGRRRGGTLRA</sequence>
<feature type="region of interest" description="Disordered" evidence="7">
    <location>
        <begin position="199"/>
        <end position="274"/>
    </location>
</feature>
<feature type="compositionally biased region" description="Pro residues" evidence="7">
    <location>
        <begin position="213"/>
        <end position="226"/>
    </location>
</feature>
<dbReference type="EMBL" id="LK052948">
    <property type="protein sequence ID" value="CDR47017.1"/>
    <property type="molecule type" value="Genomic_DNA"/>
</dbReference>
<dbReference type="InterPro" id="IPR029060">
    <property type="entry name" value="PIN-like_dom_sf"/>
</dbReference>
<evidence type="ECO:0000256" key="2">
    <source>
        <dbReference type="ARBA" id="ARBA00022722"/>
    </source>
</evidence>
<evidence type="ECO:0000256" key="6">
    <source>
        <dbReference type="ARBA" id="ARBA00022842"/>
    </source>
</evidence>
<dbReference type="Pfam" id="PF00867">
    <property type="entry name" value="XPG_I"/>
    <property type="match status" value="1"/>
</dbReference>
<keyword evidence="5" id="KW-0378">Hydrolase</keyword>
<evidence type="ECO:0000313" key="10">
    <source>
        <dbReference type="EMBL" id="CDR47017.1"/>
    </source>
</evidence>
<dbReference type="OrthoDB" id="31113at2759"/>
<evidence type="ECO:0000256" key="3">
    <source>
        <dbReference type="ARBA" id="ARBA00022723"/>
    </source>
</evidence>
<dbReference type="GO" id="GO:0003677">
    <property type="term" value="F:DNA binding"/>
    <property type="evidence" value="ECO:0007669"/>
    <property type="project" value="InterPro"/>
</dbReference>
<evidence type="ECO:0000256" key="4">
    <source>
        <dbReference type="ARBA" id="ARBA00022759"/>
    </source>
</evidence>
<organism evidence="10">
    <name type="scientific">Rhodotorula toruloides</name>
    <name type="common">Yeast</name>
    <name type="synonym">Rhodosporidium toruloides</name>
    <dbReference type="NCBI Taxonomy" id="5286"/>
    <lineage>
        <taxon>Eukaryota</taxon>
        <taxon>Fungi</taxon>
        <taxon>Dikarya</taxon>
        <taxon>Basidiomycota</taxon>
        <taxon>Pucciniomycotina</taxon>
        <taxon>Microbotryomycetes</taxon>
        <taxon>Sporidiobolales</taxon>
        <taxon>Sporidiobolaceae</taxon>
        <taxon>Rhodotorula</taxon>
    </lineage>
</organism>
<keyword evidence="2" id="KW-0540">Nuclease</keyword>
<dbReference type="AlphaFoldDB" id="A0A061BAQ4"/>
<accession>A0A061BAQ4</accession>
<evidence type="ECO:0000256" key="7">
    <source>
        <dbReference type="SAM" id="MobiDB-lite"/>
    </source>
</evidence>
<keyword evidence="6" id="KW-0460">Magnesium</keyword>